<dbReference type="Gene3D" id="3.30.40.10">
    <property type="entry name" value="Zinc/RING finger domain, C3HC4 (zinc finger)"/>
    <property type="match status" value="1"/>
</dbReference>
<dbReference type="AlphaFoldDB" id="A0AAW1Y045"/>
<evidence type="ECO:0000313" key="9">
    <source>
        <dbReference type="Proteomes" id="UP001457282"/>
    </source>
</evidence>
<keyword evidence="3" id="KW-0862">Zinc</keyword>
<dbReference type="CDD" id="cd15556">
    <property type="entry name" value="PHD_MMD1_like"/>
    <property type="match status" value="1"/>
</dbReference>
<dbReference type="EMBL" id="JBEDUW010000002">
    <property type="protein sequence ID" value="KAK9941519.1"/>
    <property type="molecule type" value="Genomic_DNA"/>
</dbReference>
<dbReference type="SUPFAM" id="SSF57903">
    <property type="entry name" value="FYVE/PHD zinc finger"/>
    <property type="match status" value="1"/>
</dbReference>
<dbReference type="InterPro" id="IPR013083">
    <property type="entry name" value="Znf_RING/FYVE/PHD"/>
</dbReference>
<organism evidence="8 9">
    <name type="scientific">Rubus argutus</name>
    <name type="common">Southern blackberry</name>
    <dbReference type="NCBI Taxonomy" id="59490"/>
    <lineage>
        <taxon>Eukaryota</taxon>
        <taxon>Viridiplantae</taxon>
        <taxon>Streptophyta</taxon>
        <taxon>Embryophyta</taxon>
        <taxon>Tracheophyta</taxon>
        <taxon>Spermatophyta</taxon>
        <taxon>Magnoliopsida</taxon>
        <taxon>eudicotyledons</taxon>
        <taxon>Gunneridae</taxon>
        <taxon>Pentapetalae</taxon>
        <taxon>rosids</taxon>
        <taxon>fabids</taxon>
        <taxon>Rosales</taxon>
        <taxon>Rosaceae</taxon>
        <taxon>Rosoideae</taxon>
        <taxon>Rosoideae incertae sedis</taxon>
        <taxon>Rubus</taxon>
    </lineage>
</organism>
<name>A0AAW1Y045_RUBAR</name>
<keyword evidence="5" id="KW-0804">Transcription</keyword>
<dbReference type="Proteomes" id="UP001457282">
    <property type="component" value="Unassembled WGS sequence"/>
</dbReference>
<dbReference type="InterPro" id="IPR001965">
    <property type="entry name" value="Znf_PHD"/>
</dbReference>
<feature type="domain" description="PHD-type" evidence="7">
    <location>
        <begin position="601"/>
        <end position="651"/>
    </location>
</feature>
<dbReference type="Pfam" id="PF25874">
    <property type="entry name" value="WHD_plant_repro"/>
    <property type="match status" value="1"/>
</dbReference>
<evidence type="ECO:0000313" key="8">
    <source>
        <dbReference type="EMBL" id="KAK9941519.1"/>
    </source>
</evidence>
<protein>
    <recommendedName>
        <fullName evidence="7">PHD-type domain-containing protein</fullName>
    </recommendedName>
</protein>
<dbReference type="InterPro" id="IPR058054">
    <property type="entry name" value="Znf_MS1-like"/>
</dbReference>
<proteinExistence type="predicted"/>
<dbReference type="PANTHER" id="PTHR46201">
    <property type="entry name" value="PHD FINGER PROTEIN MALE MEIOCYTE DEATH 1-RELATED"/>
    <property type="match status" value="1"/>
</dbReference>
<evidence type="ECO:0000256" key="1">
    <source>
        <dbReference type="ARBA" id="ARBA00022723"/>
    </source>
</evidence>
<evidence type="ECO:0000256" key="5">
    <source>
        <dbReference type="ARBA" id="ARBA00023163"/>
    </source>
</evidence>
<dbReference type="InterPro" id="IPR019787">
    <property type="entry name" value="Znf_PHD-finger"/>
</dbReference>
<dbReference type="PANTHER" id="PTHR46201:SF6">
    <property type="entry name" value="PHD FINGER PLANT-LIKE PROTEIN"/>
    <property type="match status" value="1"/>
</dbReference>
<dbReference type="GO" id="GO:0008270">
    <property type="term" value="F:zinc ion binding"/>
    <property type="evidence" value="ECO:0007669"/>
    <property type="project" value="UniProtKB-KW"/>
</dbReference>
<evidence type="ECO:0000256" key="4">
    <source>
        <dbReference type="ARBA" id="ARBA00023015"/>
    </source>
</evidence>
<dbReference type="PROSITE" id="PS01359">
    <property type="entry name" value="ZF_PHD_1"/>
    <property type="match status" value="1"/>
</dbReference>
<dbReference type="Pfam" id="PF25565">
    <property type="entry name" value="Ubiquitin_At1g33420"/>
    <property type="match status" value="1"/>
</dbReference>
<keyword evidence="2 6" id="KW-0863">Zinc-finger</keyword>
<dbReference type="Pfam" id="PF00628">
    <property type="entry name" value="PHD"/>
    <property type="match status" value="1"/>
</dbReference>
<comment type="caution">
    <text evidence="8">The sequence shown here is derived from an EMBL/GenBank/DDBJ whole genome shotgun (WGS) entry which is preliminary data.</text>
</comment>
<reference evidence="8 9" key="1">
    <citation type="journal article" date="2023" name="G3 (Bethesda)">
        <title>A chromosome-length genome assembly and annotation of blackberry (Rubus argutus, cv. 'Hillquist').</title>
        <authorList>
            <person name="Bruna T."/>
            <person name="Aryal R."/>
            <person name="Dudchenko O."/>
            <person name="Sargent D.J."/>
            <person name="Mead D."/>
            <person name="Buti M."/>
            <person name="Cavallini A."/>
            <person name="Hytonen T."/>
            <person name="Andres J."/>
            <person name="Pham M."/>
            <person name="Weisz D."/>
            <person name="Mascagni F."/>
            <person name="Usai G."/>
            <person name="Natali L."/>
            <person name="Bassil N."/>
            <person name="Fernandez G.E."/>
            <person name="Lomsadze A."/>
            <person name="Armour M."/>
            <person name="Olukolu B."/>
            <person name="Poorten T."/>
            <person name="Britton C."/>
            <person name="Davik J."/>
            <person name="Ashrafi H."/>
            <person name="Aiden E.L."/>
            <person name="Borodovsky M."/>
            <person name="Worthington M."/>
        </authorList>
    </citation>
    <scope>NUCLEOTIDE SEQUENCE [LARGE SCALE GENOMIC DNA]</scope>
    <source>
        <strain evidence="8">PI 553951</strain>
    </source>
</reference>
<dbReference type="PROSITE" id="PS50016">
    <property type="entry name" value="ZF_PHD_2"/>
    <property type="match status" value="1"/>
</dbReference>
<keyword evidence="1" id="KW-0479">Metal-binding</keyword>
<evidence type="ECO:0000259" key="7">
    <source>
        <dbReference type="PROSITE" id="PS50016"/>
    </source>
</evidence>
<dbReference type="InterPro" id="IPR011011">
    <property type="entry name" value="Znf_FYVE_PHD"/>
</dbReference>
<dbReference type="InterPro" id="IPR057765">
    <property type="entry name" value="MS1-like_ubiquitin"/>
</dbReference>
<accession>A0AAW1Y045</accession>
<dbReference type="SMART" id="SM00249">
    <property type="entry name" value="PHD"/>
    <property type="match status" value="1"/>
</dbReference>
<evidence type="ECO:0000256" key="2">
    <source>
        <dbReference type="ARBA" id="ARBA00022771"/>
    </source>
</evidence>
<evidence type="ECO:0000256" key="6">
    <source>
        <dbReference type="PROSITE-ProRule" id="PRU00146"/>
    </source>
</evidence>
<sequence length="699" mass="78452">MVVNERPTKRARRRVTADLPDLFTFPPPPQSPDDGPFRDNVRDFLGRHARVTLPSSSLFPSLLTWQIALRVGPPVDAAVVVLPLDVVEEDVTRSRRSVYCDQCRVVGWSGHPVCRKRYHLIIRSNGESCDSETPFQFQQQQGKLCNSISATAAEDTADDVEEWAYNQLHDNTHLLHAVIHSNGFAHLLTLNGRQGGSATLSGRHIMDLWDRLCQALSVRKVSVMDVSKKYGMEYRLLHAVTQGRSWYGNWGYQFRSGSYALTQDSYHNAVETISTLPLHPFQFQPRRPRTRLQSVIAFYQSLSDAQLQTIKDLFTFMLTLIPKSRAPTASDHDTCNVLCVWTANDVQHVQQAMIKLLTAVREPSWVSKRSLKGALYKTFSPQLLDYSLKHLGGQLVAKNMVVEARCNPDSTDVEYRLEPLTIGRSELKKPNFPSEHQILGDLKFLYDSILHPDTMLSYAPQAIRESVIDAASKLLDCKQFIKDYKADKMEVEDPSDIHLWCHVELSDHPKDDFVLPPELIVLPLNATLADLKNEATKAFQEVYAMFKRFEVEELYGCGSIKDSITAKLLVGTSGSVHLKGKCPAKHGLNRFRMERGIESWIVDCTCGTRDDDGERMLACDTCGVWQHTRCAGISSSDEIPAKFVCPRCVSSYREKSQSTHDSAKEANCVTFNNTTCRAKAVAADGPGVASNLNMTSSVR</sequence>
<keyword evidence="9" id="KW-1185">Reference proteome</keyword>
<keyword evidence="4" id="KW-0805">Transcription regulation</keyword>
<gene>
    <name evidence="8" type="ORF">M0R45_007224</name>
</gene>
<dbReference type="InterPro" id="IPR019786">
    <property type="entry name" value="Zinc_finger_PHD-type_CS"/>
</dbReference>
<evidence type="ECO:0000256" key="3">
    <source>
        <dbReference type="ARBA" id="ARBA00022833"/>
    </source>
</evidence>
<dbReference type="InterPro" id="IPR059080">
    <property type="entry name" value="WHD_PTC1"/>
</dbReference>